<dbReference type="InterPro" id="IPR036397">
    <property type="entry name" value="RNaseH_sf"/>
</dbReference>
<comment type="similarity">
    <text evidence="1">Belongs to the CAF1 family.</text>
</comment>
<evidence type="ECO:0000256" key="1">
    <source>
        <dbReference type="ARBA" id="ARBA00008372"/>
    </source>
</evidence>
<evidence type="ECO:0000313" key="3">
    <source>
        <dbReference type="EMBL" id="KAG0266406.1"/>
    </source>
</evidence>
<dbReference type="Gene3D" id="3.30.1370.50">
    <property type="entry name" value="R3H-like domain"/>
    <property type="match status" value="1"/>
</dbReference>
<gene>
    <name evidence="3" type="ORF">DFQ27_009782</name>
</gene>
<dbReference type="GO" id="GO:0003723">
    <property type="term" value="F:RNA binding"/>
    <property type="evidence" value="ECO:0007669"/>
    <property type="project" value="TreeGrafter"/>
</dbReference>
<dbReference type="InterPro" id="IPR006941">
    <property type="entry name" value="RNase_CAF1"/>
</dbReference>
<feature type="compositionally biased region" description="Basic and acidic residues" evidence="2">
    <location>
        <begin position="581"/>
        <end position="601"/>
    </location>
</feature>
<organism evidence="3 4">
    <name type="scientific">Actinomortierella ambigua</name>
    <dbReference type="NCBI Taxonomy" id="1343610"/>
    <lineage>
        <taxon>Eukaryota</taxon>
        <taxon>Fungi</taxon>
        <taxon>Fungi incertae sedis</taxon>
        <taxon>Mucoromycota</taxon>
        <taxon>Mortierellomycotina</taxon>
        <taxon>Mortierellomycetes</taxon>
        <taxon>Mortierellales</taxon>
        <taxon>Mortierellaceae</taxon>
        <taxon>Actinomortierella</taxon>
    </lineage>
</organism>
<dbReference type="GO" id="GO:0000289">
    <property type="term" value="P:nuclear-transcribed mRNA poly(A) tail shortening"/>
    <property type="evidence" value="ECO:0007669"/>
    <property type="project" value="TreeGrafter"/>
</dbReference>
<dbReference type="InterPro" id="IPR051181">
    <property type="entry name" value="CAF1_poly(A)_ribonucleases"/>
</dbReference>
<dbReference type="GO" id="GO:0005634">
    <property type="term" value="C:nucleus"/>
    <property type="evidence" value="ECO:0007669"/>
    <property type="project" value="TreeGrafter"/>
</dbReference>
<evidence type="ECO:0000256" key="2">
    <source>
        <dbReference type="SAM" id="MobiDB-lite"/>
    </source>
</evidence>
<dbReference type="InterPro" id="IPR036867">
    <property type="entry name" value="R3H_dom_sf"/>
</dbReference>
<dbReference type="EMBL" id="JAAAJB010000094">
    <property type="protein sequence ID" value="KAG0266406.1"/>
    <property type="molecule type" value="Genomic_DNA"/>
</dbReference>
<dbReference type="AlphaFoldDB" id="A0A9P6QDR8"/>
<protein>
    <submittedName>
        <fullName evidence="3">Uncharacterized protein</fullName>
    </submittedName>
</protein>
<feature type="region of interest" description="Disordered" evidence="2">
    <location>
        <begin position="549"/>
        <end position="637"/>
    </location>
</feature>
<keyword evidence="4" id="KW-1185">Reference proteome</keyword>
<dbReference type="Proteomes" id="UP000807716">
    <property type="component" value="Unassembled WGS sequence"/>
</dbReference>
<proteinExistence type="inferred from homology"/>
<dbReference type="GO" id="GO:1990432">
    <property type="term" value="P:siRNA 3'-end processing"/>
    <property type="evidence" value="ECO:0007669"/>
    <property type="project" value="TreeGrafter"/>
</dbReference>
<evidence type="ECO:0000313" key="4">
    <source>
        <dbReference type="Proteomes" id="UP000807716"/>
    </source>
</evidence>
<feature type="compositionally biased region" description="Basic and acidic residues" evidence="2">
    <location>
        <begin position="626"/>
        <end position="635"/>
    </location>
</feature>
<dbReference type="SUPFAM" id="SSF82708">
    <property type="entry name" value="R3H domain"/>
    <property type="match status" value="1"/>
</dbReference>
<feature type="compositionally biased region" description="Low complexity" evidence="2">
    <location>
        <begin position="507"/>
        <end position="517"/>
    </location>
</feature>
<dbReference type="PANTHER" id="PTHR15092">
    <property type="entry name" value="POLY A -SPECIFIC RIBONUCLEASE/TARGET OF EGR1, MEMBER 1"/>
    <property type="match status" value="1"/>
</dbReference>
<name>A0A9P6QDR8_9FUNG</name>
<dbReference type="GO" id="GO:1990431">
    <property type="term" value="P:priRNA 3'-end processing"/>
    <property type="evidence" value="ECO:0007669"/>
    <property type="project" value="TreeGrafter"/>
</dbReference>
<comment type="caution">
    <text evidence="3">The sequence shown here is derived from an EMBL/GenBank/DDBJ whole genome shotgun (WGS) entry which is preliminary data.</text>
</comment>
<dbReference type="Gene3D" id="3.30.420.10">
    <property type="entry name" value="Ribonuclease H-like superfamily/Ribonuclease H"/>
    <property type="match status" value="2"/>
</dbReference>
<dbReference type="Pfam" id="PF04857">
    <property type="entry name" value="CAF1"/>
    <property type="match status" value="1"/>
</dbReference>
<feature type="compositionally biased region" description="Pro residues" evidence="2">
    <location>
        <begin position="518"/>
        <end position="534"/>
    </location>
</feature>
<feature type="compositionally biased region" description="Low complexity" evidence="2">
    <location>
        <begin position="448"/>
        <end position="488"/>
    </location>
</feature>
<dbReference type="OrthoDB" id="1432093at2759"/>
<feature type="compositionally biased region" description="Acidic residues" evidence="2">
    <location>
        <begin position="602"/>
        <end position="625"/>
    </location>
</feature>
<dbReference type="GO" id="GO:0000175">
    <property type="term" value="F:3'-5'-RNA exonuclease activity"/>
    <property type="evidence" value="ECO:0007669"/>
    <property type="project" value="TreeGrafter"/>
</dbReference>
<feature type="compositionally biased region" description="Low complexity" evidence="2">
    <location>
        <begin position="549"/>
        <end position="577"/>
    </location>
</feature>
<accession>A0A9P6QDR8</accession>
<dbReference type="PANTHER" id="PTHR15092:SF22">
    <property type="entry name" value="POLY(A)-SPECIFIC RIBONUCLEASE PNLDC1"/>
    <property type="match status" value="1"/>
</dbReference>
<dbReference type="SUPFAM" id="SSF53098">
    <property type="entry name" value="Ribonuclease H-like"/>
    <property type="match status" value="1"/>
</dbReference>
<dbReference type="InterPro" id="IPR012337">
    <property type="entry name" value="RNaseH-like_sf"/>
</dbReference>
<feature type="region of interest" description="Disordered" evidence="2">
    <location>
        <begin position="400"/>
        <end position="535"/>
    </location>
</feature>
<reference evidence="3" key="1">
    <citation type="journal article" date="2020" name="Fungal Divers.">
        <title>Resolving the Mortierellaceae phylogeny through synthesis of multi-gene phylogenetics and phylogenomics.</title>
        <authorList>
            <person name="Vandepol N."/>
            <person name="Liber J."/>
            <person name="Desiro A."/>
            <person name="Na H."/>
            <person name="Kennedy M."/>
            <person name="Barry K."/>
            <person name="Grigoriev I.V."/>
            <person name="Miller A.N."/>
            <person name="O'Donnell K."/>
            <person name="Stajich J.E."/>
            <person name="Bonito G."/>
        </authorList>
    </citation>
    <scope>NUCLEOTIDE SEQUENCE</scope>
    <source>
        <strain evidence="3">BC1065</strain>
    </source>
</reference>
<sequence length="668" mass="74490">MEVVRENFQKELPWIREAIHECDFVAIDAEFSGLHTTLNRRNATKTLEQSYGELRAAATQFLTVQIGLSTFKFDPTTGNYVAKPFNFYIFPTTLAGFAPPHRCFLTEASSLDFLAKNRFDFNKWIGEGIHYMTKEDVNNYKAERLRQLNYGVEDIAVDEQSKAWLNESLERIHAWHIENSGIPTIYIPTFTAYQRRLIHQEVRRRWPNQLETRGQDRVIIVSRSSPAQMEKQQKQRMADLEKDLKIAGGFREVIDILSESKKPIVGHNIVIDLAYILAQFVGPLPDSMEGYKQMIHATFPTVIDTKYLGAAANDLKGIVFDTTLQGLGDVVLGSDFVEPRVNLHYRHPNYHRNGREHEAGYDAYMTGSIFIKLMAFIGRKERARLLAAAKAATPFVPAAAKTTEAKGASQSPKADRSWPHTPSGVNGGGRWASPLPTSPHSFSHPPGNVNNRNHYNKYNNNQYNNVYNNNNNNNSYNNNSNNNNNHNNGRARRTNHANSGGVDASNPVAAPPAKSTPAPVPAPAPAPAPVPARPAKPSYAAMLNRTLQPASPAATPASASSPTSSTTATAASNDTTTELSKAVEEMQVADKKEEEAVVEEKKEEEEEKEEEEGEEEDAPSSESDYEFVREPEPATHEPLFTLQGSVMSQYENFLYWGRSSHGNLCLTR</sequence>